<comment type="caution">
    <text evidence="2">The sequence shown here is derived from an EMBL/GenBank/DDBJ whole genome shotgun (WGS) entry which is preliminary data.</text>
</comment>
<protein>
    <recommendedName>
        <fullName evidence="1">DUF551 domain-containing protein</fullName>
    </recommendedName>
</protein>
<organism evidence="2 3">
    <name type="scientific">Aureimonas pseudogalii</name>
    <dbReference type="NCBI Taxonomy" id="1744844"/>
    <lineage>
        <taxon>Bacteria</taxon>
        <taxon>Pseudomonadati</taxon>
        <taxon>Pseudomonadota</taxon>
        <taxon>Alphaproteobacteria</taxon>
        <taxon>Hyphomicrobiales</taxon>
        <taxon>Aurantimonadaceae</taxon>
        <taxon>Aureimonas</taxon>
    </lineage>
</organism>
<evidence type="ECO:0000259" key="1">
    <source>
        <dbReference type="Pfam" id="PF04448"/>
    </source>
</evidence>
<reference evidence="2 3" key="1">
    <citation type="submission" date="2020-08" db="EMBL/GenBank/DDBJ databases">
        <title>Genomic Encyclopedia of Type Strains, Phase IV (KMG-IV): sequencing the most valuable type-strain genomes for metagenomic binning, comparative biology and taxonomic classification.</title>
        <authorList>
            <person name="Goeker M."/>
        </authorList>
    </citation>
    <scope>NUCLEOTIDE SEQUENCE [LARGE SCALE GENOMIC DNA]</scope>
    <source>
        <strain evidence="2 3">DSM 102238</strain>
    </source>
</reference>
<name>A0A7W6E9F9_9HYPH</name>
<gene>
    <name evidence="2" type="ORF">GGR04_001027</name>
</gene>
<accession>A0A7W6E9F9</accession>
<dbReference type="InterPro" id="IPR007539">
    <property type="entry name" value="DUF551"/>
</dbReference>
<evidence type="ECO:0000313" key="2">
    <source>
        <dbReference type="EMBL" id="MBB3997206.1"/>
    </source>
</evidence>
<feature type="domain" description="DUF551" evidence="1">
    <location>
        <begin position="32"/>
        <end position="67"/>
    </location>
</feature>
<proteinExistence type="predicted"/>
<dbReference type="Pfam" id="PF04448">
    <property type="entry name" value="DUF551"/>
    <property type="match status" value="1"/>
</dbReference>
<evidence type="ECO:0000313" key="3">
    <source>
        <dbReference type="Proteomes" id="UP000542776"/>
    </source>
</evidence>
<dbReference type="AlphaFoldDB" id="A0A7W6E9F9"/>
<dbReference type="Proteomes" id="UP000542776">
    <property type="component" value="Unassembled WGS sequence"/>
</dbReference>
<dbReference type="EMBL" id="JACIEK010000001">
    <property type="protein sequence ID" value="MBB3997206.1"/>
    <property type="molecule type" value="Genomic_DNA"/>
</dbReference>
<sequence>MSDWQPIETAPKDGSTILLARFMADEVQVSTGSWNLYPVLGEDGFNGFNGYLDRAPTHWMPVPERPE</sequence>
<keyword evidence="3" id="KW-1185">Reference proteome</keyword>